<dbReference type="InterPro" id="IPR011006">
    <property type="entry name" value="CheY-like_superfamily"/>
</dbReference>
<protein>
    <recommendedName>
        <fullName evidence="9">Two component transcriptional regulator, AraC family</fullName>
    </recommendedName>
</protein>
<dbReference type="Pfam" id="PF12833">
    <property type="entry name" value="HTH_18"/>
    <property type="match status" value="1"/>
</dbReference>
<accession>F8FL38</accession>
<evidence type="ECO:0000259" key="6">
    <source>
        <dbReference type="PROSITE" id="PS50110"/>
    </source>
</evidence>
<dbReference type="SUPFAM" id="SSF46689">
    <property type="entry name" value="Homeodomain-like"/>
    <property type="match status" value="2"/>
</dbReference>
<gene>
    <name evidence="7" type="ordered locus">KNP414_01393</name>
</gene>
<keyword evidence="2" id="KW-0238">DNA-binding</keyword>
<evidence type="ECO:0008006" key="9">
    <source>
        <dbReference type="Google" id="ProtNLM"/>
    </source>
</evidence>
<evidence type="ECO:0000256" key="2">
    <source>
        <dbReference type="ARBA" id="ARBA00023125"/>
    </source>
</evidence>
<dbReference type="Gene3D" id="3.40.50.2300">
    <property type="match status" value="1"/>
</dbReference>
<dbReference type="HOGENOM" id="CLU_000445_5_0_9"/>
<evidence type="ECO:0000313" key="8">
    <source>
        <dbReference type="Proteomes" id="UP000006620"/>
    </source>
</evidence>
<dbReference type="InterPro" id="IPR009057">
    <property type="entry name" value="Homeodomain-like_sf"/>
</dbReference>
<dbReference type="PROSITE" id="PS01124">
    <property type="entry name" value="HTH_ARAC_FAMILY_2"/>
    <property type="match status" value="1"/>
</dbReference>
<dbReference type="GO" id="GO:0000160">
    <property type="term" value="P:phosphorelay signal transduction system"/>
    <property type="evidence" value="ECO:0007669"/>
    <property type="project" value="InterPro"/>
</dbReference>
<keyword evidence="4" id="KW-0597">Phosphoprotein</keyword>
<dbReference type="EMBL" id="CP002869">
    <property type="protein sequence ID" value="AEI39957.1"/>
    <property type="molecule type" value="Genomic_DNA"/>
</dbReference>
<keyword evidence="1" id="KW-0805">Transcription regulation</keyword>
<dbReference type="InterPro" id="IPR018060">
    <property type="entry name" value="HTH_AraC"/>
</dbReference>
<feature type="domain" description="HTH araC/xylS-type" evidence="5">
    <location>
        <begin position="280"/>
        <end position="378"/>
    </location>
</feature>
<keyword evidence="3" id="KW-0804">Transcription</keyword>
<dbReference type="KEGG" id="pms:KNP414_01393"/>
<dbReference type="PATRIC" id="fig|1036673.3.peg.1218"/>
<organism evidence="7 8">
    <name type="scientific">Paenibacillus mucilaginosus (strain KNP414)</name>
    <dbReference type="NCBI Taxonomy" id="1036673"/>
    <lineage>
        <taxon>Bacteria</taxon>
        <taxon>Bacillati</taxon>
        <taxon>Bacillota</taxon>
        <taxon>Bacilli</taxon>
        <taxon>Bacillales</taxon>
        <taxon>Paenibacillaceae</taxon>
        <taxon>Paenibacillus</taxon>
    </lineage>
</organism>
<reference evidence="8" key="1">
    <citation type="submission" date="2011-06" db="EMBL/GenBank/DDBJ databases">
        <title>Complete genome sequence of Paenibacillus mucilaginosus KNP414.</title>
        <authorList>
            <person name="Wang J."/>
            <person name="Hu S."/>
            <person name="Hu X."/>
            <person name="Zhang B."/>
            <person name="Dong D."/>
            <person name="Zhang S."/>
            <person name="Zhao K."/>
            <person name="Wu D."/>
        </authorList>
    </citation>
    <scope>NUCLEOTIDE SEQUENCE [LARGE SCALE GENOMIC DNA]</scope>
    <source>
        <strain evidence="8">KNP414</strain>
    </source>
</reference>
<feature type="modified residue" description="4-aspartylphosphate" evidence="4">
    <location>
        <position position="54"/>
    </location>
</feature>
<evidence type="ECO:0000256" key="3">
    <source>
        <dbReference type="ARBA" id="ARBA00023163"/>
    </source>
</evidence>
<feature type="domain" description="Response regulatory" evidence="6">
    <location>
        <begin position="2"/>
        <end position="119"/>
    </location>
</feature>
<dbReference type="PANTHER" id="PTHR43280:SF2">
    <property type="entry name" value="HTH-TYPE TRANSCRIPTIONAL REGULATOR EXSA"/>
    <property type="match status" value="1"/>
</dbReference>
<reference evidence="7 8" key="2">
    <citation type="journal article" date="2013" name="Genome Announc.">
        <title>Genome Sequence of Growth-Improving Paenibacillus mucilaginosus Strain KNP414.</title>
        <authorList>
            <person name="Lu J.J."/>
            <person name="Wang J.F."/>
            <person name="Hu X.F."/>
        </authorList>
    </citation>
    <scope>NUCLEOTIDE SEQUENCE [LARGE SCALE GENOMIC DNA]</scope>
    <source>
        <strain evidence="7 8">KNP414</strain>
    </source>
</reference>
<dbReference type="InterPro" id="IPR001789">
    <property type="entry name" value="Sig_transdc_resp-reg_receiver"/>
</dbReference>
<evidence type="ECO:0000256" key="1">
    <source>
        <dbReference type="ARBA" id="ARBA00023015"/>
    </source>
</evidence>
<dbReference type="Gene3D" id="1.10.10.60">
    <property type="entry name" value="Homeodomain-like"/>
    <property type="match status" value="2"/>
</dbReference>
<dbReference type="GO" id="GO:0043565">
    <property type="term" value="F:sequence-specific DNA binding"/>
    <property type="evidence" value="ECO:0007669"/>
    <property type="project" value="InterPro"/>
</dbReference>
<dbReference type="PRINTS" id="PR00032">
    <property type="entry name" value="HTHARAC"/>
</dbReference>
<dbReference type="PROSITE" id="PS50110">
    <property type="entry name" value="RESPONSE_REGULATORY"/>
    <property type="match status" value="1"/>
</dbReference>
<dbReference type="SMART" id="SM00342">
    <property type="entry name" value="HTH_ARAC"/>
    <property type="match status" value="1"/>
</dbReference>
<dbReference type="Proteomes" id="UP000006620">
    <property type="component" value="Chromosome"/>
</dbReference>
<name>F8FL38_PAEMK</name>
<dbReference type="SUPFAM" id="SSF52172">
    <property type="entry name" value="CheY-like"/>
    <property type="match status" value="1"/>
</dbReference>
<dbReference type="CDD" id="cd17536">
    <property type="entry name" value="REC_YesN-like"/>
    <property type="match status" value="1"/>
</dbReference>
<sequence>MKLLIADDQRSLHQYLHTMVDWAALGITEVRSAYDGAEAAELAALMEPDLLLMDIRMPGVDGIEALRRIQSLPQKPRAVILSAYDQFEYAREALKLSVSQYLLKPVDTELLEGALRELITAIRSEARSLLERELAHLSLAGRLPDERLAAAEQAMGKLGIGGCAVLTVMAGPDGATVPTADMTEALPDGAVLLPLVTGDGEAGHLLFAGLPEGMEREALCAGLERYTTREDEEAVAVFGVSRIAGSLREFPQLIAESREEAQRAREGSREGGPRMMEKLRCIRSHIDSHLDGDLSLQTVADRFGIDKYQLSRTFKQAFGENYWPYVTRRRLEKAAQLLCGTDWKNGRIAEATGYADESHFSKAFKKHYGVAPKEYRAAGAGAGQAVR</sequence>
<dbReference type="GO" id="GO:0003700">
    <property type="term" value="F:DNA-binding transcription factor activity"/>
    <property type="evidence" value="ECO:0007669"/>
    <property type="project" value="InterPro"/>
</dbReference>
<evidence type="ECO:0000259" key="5">
    <source>
        <dbReference type="PROSITE" id="PS01124"/>
    </source>
</evidence>
<evidence type="ECO:0000256" key="4">
    <source>
        <dbReference type="PROSITE-ProRule" id="PRU00169"/>
    </source>
</evidence>
<dbReference type="RefSeq" id="WP_013915119.1">
    <property type="nucleotide sequence ID" value="NC_015690.1"/>
</dbReference>
<dbReference type="Pfam" id="PF00072">
    <property type="entry name" value="Response_reg"/>
    <property type="match status" value="1"/>
</dbReference>
<dbReference type="AlphaFoldDB" id="F8FL38"/>
<proteinExistence type="predicted"/>
<evidence type="ECO:0000313" key="7">
    <source>
        <dbReference type="EMBL" id="AEI39957.1"/>
    </source>
</evidence>
<dbReference type="PANTHER" id="PTHR43280">
    <property type="entry name" value="ARAC-FAMILY TRANSCRIPTIONAL REGULATOR"/>
    <property type="match status" value="1"/>
</dbReference>
<dbReference type="InterPro" id="IPR020449">
    <property type="entry name" value="Tscrpt_reg_AraC-type_HTH"/>
</dbReference>
<dbReference type="SMART" id="SM00448">
    <property type="entry name" value="REC"/>
    <property type="match status" value="1"/>
</dbReference>